<dbReference type="RefSeq" id="WP_183968711.1">
    <property type="nucleotide sequence ID" value="NZ_BAABBZ010000011.1"/>
</dbReference>
<accession>A0A7W6DQV3</accession>
<organism evidence="1 2">
    <name type="scientific">Sagittula marina</name>
    <dbReference type="NCBI Taxonomy" id="943940"/>
    <lineage>
        <taxon>Bacteria</taxon>
        <taxon>Pseudomonadati</taxon>
        <taxon>Pseudomonadota</taxon>
        <taxon>Alphaproteobacteria</taxon>
        <taxon>Rhodobacterales</taxon>
        <taxon>Roseobacteraceae</taxon>
        <taxon>Sagittula</taxon>
    </lineage>
</organism>
<reference evidence="1 2" key="1">
    <citation type="submission" date="2020-08" db="EMBL/GenBank/DDBJ databases">
        <title>Genomic Encyclopedia of Type Strains, Phase IV (KMG-IV): sequencing the most valuable type-strain genomes for metagenomic binning, comparative biology and taxonomic classification.</title>
        <authorList>
            <person name="Goeker M."/>
        </authorList>
    </citation>
    <scope>NUCLEOTIDE SEQUENCE [LARGE SCALE GENOMIC DNA]</scope>
    <source>
        <strain evidence="1 2">DSM 102235</strain>
    </source>
</reference>
<proteinExistence type="predicted"/>
<keyword evidence="2" id="KW-1185">Reference proteome</keyword>
<evidence type="ECO:0000313" key="1">
    <source>
        <dbReference type="EMBL" id="MBB3987531.1"/>
    </source>
</evidence>
<dbReference type="AlphaFoldDB" id="A0A7W6DQV3"/>
<dbReference type="Proteomes" id="UP000541426">
    <property type="component" value="Unassembled WGS sequence"/>
</dbReference>
<comment type="caution">
    <text evidence="1">The sequence shown here is derived from an EMBL/GenBank/DDBJ whole genome shotgun (WGS) entry which is preliminary data.</text>
</comment>
<protein>
    <submittedName>
        <fullName evidence="1">Uncharacterized protein</fullName>
    </submittedName>
</protein>
<evidence type="ECO:0000313" key="2">
    <source>
        <dbReference type="Proteomes" id="UP000541426"/>
    </source>
</evidence>
<sequence>MAVQKIQAGAGIREIAANKSLVALWVKNAERLSDGPAFVDVITPSALPTAQPTMPADASWEGDTSCKISVGIATIEIPQGYPTDHLVEILRAVRATQ</sequence>
<gene>
    <name evidence="1" type="ORF">GGQ68_003878</name>
</gene>
<name>A0A7W6DQV3_9RHOB</name>
<dbReference type="EMBL" id="JACIEJ010000010">
    <property type="protein sequence ID" value="MBB3987531.1"/>
    <property type="molecule type" value="Genomic_DNA"/>
</dbReference>